<name>A0ABY3XG45_9GAMM</name>
<dbReference type="RefSeq" id="WP_148648751.1">
    <property type="nucleotide sequence ID" value="NZ_CP011131.1"/>
</dbReference>
<dbReference type="EMBL" id="CP093547">
    <property type="protein sequence ID" value="UNP30616.1"/>
    <property type="molecule type" value="Genomic_DNA"/>
</dbReference>
<evidence type="ECO:0008006" key="3">
    <source>
        <dbReference type="Google" id="ProtNLM"/>
    </source>
</evidence>
<gene>
    <name evidence="1" type="ORF">MOV92_04950</name>
</gene>
<reference evidence="1 2" key="1">
    <citation type="submission" date="2022-03" db="EMBL/GenBank/DDBJ databases">
        <title>Complete genome sequence of Lysobacter capsici VKM B-2533 and Lysobacter gummosus 10.1.1, promising sources of lytic agents.</title>
        <authorList>
            <person name="Tarlachkov S.V."/>
            <person name="Kudryakova I.V."/>
            <person name="Afoshin A.S."/>
            <person name="Leontyevskaya E.A."/>
            <person name="Leontyevskaya N.V."/>
        </authorList>
    </citation>
    <scope>NUCLEOTIDE SEQUENCE [LARGE SCALE GENOMIC DNA]</scope>
    <source>
        <strain evidence="1 2">10.1.1</strain>
    </source>
</reference>
<dbReference type="Proteomes" id="UP000829194">
    <property type="component" value="Chromosome"/>
</dbReference>
<proteinExistence type="predicted"/>
<evidence type="ECO:0000313" key="2">
    <source>
        <dbReference type="Proteomes" id="UP000829194"/>
    </source>
</evidence>
<accession>A0ABY3XG45</accession>
<organism evidence="1 2">
    <name type="scientific">Lysobacter gummosus</name>
    <dbReference type="NCBI Taxonomy" id="262324"/>
    <lineage>
        <taxon>Bacteria</taxon>
        <taxon>Pseudomonadati</taxon>
        <taxon>Pseudomonadota</taxon>
        <taxon>Gammaproteobacteria</taxon>
        <taxon>Lysobacterales</taxon>
        <taxon>Lysobacteraceae</taxon>
        <taxon>Lysobacter</taxon>
    </lineage>
</organism>
<evidence type="ECO:0000313" key="1">
    <source>
        <dbReference type="EMBL" id="UNP30616.1"/>
    </source>
</evidence>
<sequence length="76" mass="8452">MKLASEIAKSRPDFVICINRLGAENGDSVSQYNYATRLFEITDEAAQLRGMYWLKKAAAANLEVAKSLLASKQRSK</sequence>
<protein>
    <recommendedName>
        <fullName evidence="3">Sel1 repeat family protein</fullName>
    </recommendedName>
</protein>
<keyword evidence="2" id="KW-1185">Reference proteome</keyword>